<evidence type="ECO:0000313" key="3">
    <source>
        <dbReference type="Proteomes" id="UP001179952"/>
    </source>
</evidence>
<dbReference type="GO" id="GO:0016746">
    <property type="term" value="F:acyltransferase activity"/>
    <property type="evidence" value="ECO:0007669"/>
    <property type="project" value="UniProtKB-KW"/>
</dbReference>
<keyword evidence="2" id="KW-0012">Acyltransferase</keyword>
<dbReference type="PANTHER" id="PTHR22753">
    <property type="entry name" value="TRANSMEMBRANE PROTEIN 68"/>
    <property type="match status" value="1"/>
</dbReference>
<dbReference type="SUPFAM" id="SSF53474">
    <property type="entry name" value="alpha/beta-Hydrolases"/>
    <property type="match status" value="1"/>
</dbReference>
<sequence>MAIAAAATPLATSPYTFLSKTTRTQNPIRLRCRVSVSDLAESAKEEPVRELKINGRGERKVGSDELFGGLEVLYDDGYGDVGVKDYLDAGREIVRSDGGPPRWFCPAECGAPVKGSPLLLFLPGIDGVGMGLILHHRSLGKVFEVRCLHIPVDDRTPFEGLVKLVEHTLRVEHAMNPNKPIYIVGDSFGGCLALAGAARNPAIDLILVLCNPATSFGKSQLQPLLPLLESLPDELHITVPYLLSFVMGDPVKMAMATVENDLPPPQILEKLSTALTSLLPRLSDLSDIIPKDTLLWKLKLLKSAASYANSRLHAVKAEVLLLASGKDNMLPSGDEAKRLWTSLQNCRVRYFKDSGHTLLLEGGINLLTVIKGTHMYRRSKHYDHVRDYLPPTITEFNNFFGQRNRWFNIATSPVTFSTLKDGRLVRGLAGIPDEGPVLFIGYHMLVGLELGPLYEAFLKEKRICIRGLAHPLLFSKKDETSQQELSQLDFMRVFGALPVSPINMYKLFSKKSFVLLYPGGAREALHRKDPLVVSRWILEGLSKGEEYRLFWPSQPEFVRMAARFGVTIIPFGTVGEDDLAQLVLDYNDKMTIPFTRDWIREINQDVVRIRTDEKQLFSDQDVYLPGLLPKIPGRFYYLFGKPIETRGMEKVLEDKSKANSLYLEIKSEVEKIMSYLKEKREVDPYRGIIERTVYQASGGSPDQIPSFEI</sequence>
<dbReference type="EMBL" id="JAUJYN010000002">
    <property type="protein sequence ID" value="KAK1277939.1"/>
    <property type="molecule type" value="Genomic_DNA"/>
</dbReference>
<keyword evidence="3" id="KW-1185">Reference proteome</keyword>
<dbReference type="Pfam" id="PF12146">
    <property type="entry name" value="Hydrolase_4"/>
    <property type="match status" value="1"/>
</dbReference>
<gene>
    <name evidence="2" type="ORF">QJS04_geneDACA020134</name>
</gene>
<name>A0AAV9BPR7_ACOGR</name>
<dbReference type="Proteomes" id="UP001179952">
    <property type="component" value="Unassembled WGS sequence"/>
</dbReference>
<dbReference type="Gene3D" id="3.40.50.1820">
    <property type="entry name" value="alpha/beta hydrolase"/>
    <property type="match status" value="1"/>
</dbReference>
<organism evidence="2 3">
    <name type="scientific">Acorus gramineus</name>
    <name type="common">Dwarf sweet flag</name>
    <dbReference type="NCBI Taxonomy" id="55184"/>
    <lineage>
        <taxon>Eukaryota</taxon>
        <taxon>Viridiplantae</taxon>
        <taxon>Streptophyta</taxon>
        <taxon>Embryophyta</taxon>
        <taxon>Tracheophyta</taxon>
        <taxon>Spermatophyta</taxon>
        <taxon>Magnoliopsida</taxon>
        <taxon>Liliopsida</taxon>
        <taxon>Acoraceae</taxon>
        <taxon>Acorus</taxon>
    </lineage>
</organism>
<feature type="domain" description="Serine aminopeptidase S33" evidence="1">
    <location>
        <begin position="174"/>
        <end position="361"/>
    </location>
</feature>
<proteinExistence type="predicted"/>
<dbReference type="InterPro" id="IPR029058">
    <property type="entry name" value="AB_hydrolase_fold"/>
</dbReference>
<evidence type="ECO:0000313" key="2">
    <source>
        <dbReference type="EMBL" id="KAK1277939.1"/>
    </source>
</evidence>
<reference evidence="2" key="1">
    <citation type="journal article" date="2023" name="Nat. Commun.">
        <title>Diploid and tetraploid genomes of Acorus and the evolution of monocots.</title>
        <authorList>
            <person name="Ma L."/>
            <person name="Liu K.W."/>
            <person name="Li Z."/>
            <person name="Hsiao Y.Y."/>
            <person name="Qi Y."/>
            <person name="Fu T."/>
            <person name="Tang G.D."/>
            <person name="Zhang D."/>
            <person name="Sun W.H."/>
            <person name="Liu D.K."/>
            <person name="Li Y."/>
            <person name="Chen G.Z."/>
            <person name="Liu X.D."/>
            <person name="Liao X.Y."/>
            <person name="Jiang Y.T."/>
            <person name="Yu X."/>
            <person name="Hao Y."/>
            <person name="Huang J."/>
            <person name="Zhao X.W."/>
            <person name="Ke S."/>
            <person name="Chen Y.Y."/>
            <person name="Wu W.L."/>
            <person name="Hsu J.L."/>
            <person name="Lin Y.F."/>
            <person name="Huang M.D."/>
            <person name="Li C.Y."/>
            <person name="Huang L."/>
            <person name="Wang Z.W."/>
            <person name="Zhao X."/>
            <person name="Zhong W.Y."/>
            <person name="Peng D.H."/>
            <person name="Ahmad S."/>
            <person name="Lan S."/>
            <person name="Zhang J.S."/>
            <person name="Tsai W.C."/>
            <person name="Van de Peer Y."/>
            <person name="Liu Z.J."/>
        </authorList>
    </citation>
    <scope>NUCLEOTIDE SEQUENCE</scope>
    <source>
        <strain evidence="2">SCP</strain>
    </source>
</reference>
<dbReference type="InterPro" id="IPR022742">
    <property type="entry name" value="Hydrolase_4"/>
</dbReference>
<comment type="caution">
    <text evidence="2">The sequence shown here is derived from an EMBL/GenBank/DDBJ whole genome shotgun (WGS) entry which is preliminary data.</text>
</comment>
<keyword evidence="2" id="KW-0808">Transferase</keyword>
<dbReference type="AlphaFoldDB" id="A0AAV9BPR7"/>
<dbReference type="PANTHER" id="PTHR22753:SF14">
    <property type="entry name" value="MONOACYLGLYCEROL_DIACYLGLYCEROL O-ACYLTRANSFERASE"/>
    <property type="match status" value="1"/>
</dbReference>
<reference evidence="2" key="2">
    <citation type="submission" date="2023-06" db="EMBL/GenBank/DDBJ databases">
        <authorList>
            <person name="Ma L."/>
            <person name="Liu K.-W."/>
            <person name="Li Z."/>
            <person name="Hsiao Y.-Y."/>
            <person name="Qi Y."/>
            <person name="Fu T."/>
            <person name="Tang G."/>
            <person name="Zhang D."/>
            <person name="Sun W.-H."/>
            <person name="Liu D.-K."/>
            <person name="Li Y."/>
            <person name="Chen G.-Z."/>
            <person name="Liu X.-D."/>
            <person name="Liao X.-Y."/>
            <person name="Jiang Y.-T."/>
            <person name="Yu X."/>
            <person name="Hao Y."/>
            <person name="Huang J."/>
            <person name="Zhao X.-W."/>
            <person name="Ke S."/>
            <person name="Chen Y.-Y."/>
            <person name="Wu W.-L."/>
            <person name="Hsu J.-L."/>
            <person name="Lin Y.-F."/>
            <person name="Huang M.-D."/>
            <person name="Li C.-Y."/>
            <person name="Huang L."/>
            <person name="Wang Z.-W."/>
            <person name="Zhao X."/>
            <person name="Zhong W.-Y."/>
            <person name="Peng D.-H."/>
            <person name="Ahmad S."/>
            <person name="Lan S."/>
            <person name="Zhang J.-S."/>
            <person name="Tsai W.-C."/>
            <person name="Van De Peer Y."/>
            <person name="Liu Z.-J."/>
        </authorList>
    </citation>
    <scope>NUCLEOTIDE SEQUENCE</scope>
    <source>
        <strain evidence="2">SCP</strain>
        <tissue evidence="2">Leaves</tissue>
    </source>
</reference>
<accession>A0AAV9BPR7</accession>
<dbReference type="GO" id="GO:0016020">
    <property type="term" value="C:membrane"/>
    <property type="evidence" value="ECO:0007669"/>
    <property type="project" value="TreeGrafter"/>
</dbReference>
<evidence type="ECO:0000259" key="1">
    <source>
        <dbReference type="Pfam" id="PF12146"/>
    </source>
</evidence>
<protein>
    <submittedName>
        <fullName evidence="2">Acyltransferase-like protein</fullName>
    </submittedName>
</protein>